<evidence type="ECO:0000256" key="1">
    <source>
        <dbReference type="SAM" id="MobiDB-lite"/>
    </source>
</evidence>
<dbReference type="EMBL" id="PQWO01000016">
    <property type="protein sequence ID" value="PZD71571.1"/>
    <property type="molecule type" value="Genomic_DNA"/>
</dbReference>
<name>A0A2W1JQW1_9CYAN</name>
<sequence>MEKTPKPTLEHQNVPENHQGLHDFLYSSGDEHGVSQQTPAVSQSNEILDLESWLTTAEDRKIAGVYAVFNQQQQAQYVGYSRNVGLALRGHITDNGPQVCAFVRVQAFQFPKRSEMEALRDAWISENGSVPPGNEGDGTWSATVGASAAAVMSAAEREAHEAKKLKLRTAMADETLLKEKEKEAASKAENLKSAVEADDWSALIDGQTKETH</sequence>
<dbReference type="CDD" id="cd10450">
    <property type="entry name" value="GIY-YIG_AtGrxS16_like"/>
    <property type="match status" value="1"/>
</dbReference>
<dbReference type="AlphaFoldDB" id="A0A2W1JQW1"/>
<protein>
    <recommendedName>
        <fullName evidence="4">GIY-YIG domain-containing protein</fullName>
    </recommendedName>
</protein>
<feature type="region of interest" description="Disordered" evidence="1">
    <location>
        <begin position="1"/>
        <end position="42"/>
    </location>
</feature>
<comment type="caution">
    <text evidence="2">The sequence shown here is derived from an EMBL/GenBank/DDBJ whole genome shotgun (WGS) entry which is preliminary data.</text>
</comment>
<reference evidence="2 3" key="1">
    <citation type="journal article" date="2018" name="Sci. Rep.">
        <title>A novel species of the marine cyanobacterium Acaryochloris with a unique pigment content and lifestyle.</title>
        <authorList>
            <person name="Partensky F."/>
            <person name="Six C."/>
            <person name="Ratin M."/>
            <person name="Garczarek L."/>
            <person name="Vaulot D."/>
            <person name="Probert I."/>
            <person name="Calteau A."/>
            <person name="Gourvil P."/>
            <person name="Marie D."/>
            <person name="Grebert T."/>
            <person name="Bouchier C."/>
            <person name="Le Panse S."/>
            <person name="Gachenot M."/>
            <person name="Rodriguez F."/>
            <person name="Garrido J.L."/>
        </authorList>
    </citation>
    <scope>NUCLEOTIDE SEQUENCE [LARGE SCALE GENOMIC DNA]</scope>
    <source>
        <strain evidence="2 3">RCC1774</strain>
    </source>
</reference>
<organism evidence="2 3">
    <name type="scientific">Acaryochloris thomasi RCC1774</name>
    <dbReference type="NCBI Taxonomy" id="1764569"/>
    <lineage>
        <taxon>Bacteria</taxon>
        <taxon>Bacillati</taxon>
        <taxon>Cyanobacteriota</taxon>
        <taxon>Cyanophyceae</taxon>
        <taxon>Acaryochloridales</taxon>
        <taxon>Acaryochloridaceae</taxon>
        <taxon>Acaryochloris</taxon>
        <taxon>Acaryochloris thomasi</taxon>
    </lineage>
</organism>
<accession>A0A2W1JQW1</accession>
<evidence type="ECO:0008006" key="4">
    <source>
        <dbReference type="Google" id="ProtNLM"/>
    </source>
</evidence>
<dbReference type="OrthoDB" id="571188at2"/>
<dbReference type="InterPro" id="IPR049578">
    <property type="entry name" value="CAXIP1-like_GIY-YIG_dom"/>
</dbReference>
<proteinExistence type="predicted"/>
<gene>
    <name evidence="2" type="ORF">C1752_06191</name>
</gene>
<keyword evidence="3" id="KW-1185">Reference proteome</keyword>
<evidence type="ECO:0000313" key="3">
    <source>
        <dbReference type="Proteomes" id="UP000248857"/>
    </source>
</evidence>
<evidence type="ECO:0000313" key="2">
    <source>
        <dbReference type="EMBL" id="PZD71571.1"/>
    </source>
</evidence>
<dbReference type="RefSeq" id="WP_110987988.1">
    <property type="nucleotide sequence ID" value="NZ_CAWNWM010000016.1"/>
</dbReference>
<dbReference type="Proteomes" id="UP000248857">
    <property type="component" value="Unassembled WGS sequence"/>
</dbReference>